<dbReference type="EMBL" id="CAUYUJ010015534">
    <property type="protein sequence ID" value="CAK0855269.1"/>
    <property type="molecule type" value="Genomic_DNA"/>
</dbReference>
<gene>
    <name evidence="2" type="ORF">PCOR1329_LOCUS46054</name>
</gene>
<proteinExistence type="predicted"/>
<organism evidence="2 3">
    <name type="scientific">Prorocentrum cordatum</name>
    <dbReference type="NCBI Taxonomy" id="2364126"/>
    <lineage>
        <taxon>Eukaryota</taxon>
        <taxon>Sar</taxon>
        <taxon>Alveolata</taxon>
        <taxon>Dinophyceae</taxon>
        <taxon>Prorocentrales</taxon>
        <taxon>Prorocentraceae</taxon>
        <taxon>Prorocentrum</taxon>
    </lineage>
</organism>
<protein>
    <submittedName>
        <fullName evidence="2">Uncharacterized protein</fullName>
    </submittedName>
</protein>
<evidence type="ECO:0000313" key="2">
    <source>
        <dbReference type="EMBL" id="CAK0855269.1"/>
    </source>
</evidence>
<reference evidence="2" key="1">
    <citation type="submission" date="2023-10" db="EMBL/GenBank/DDBJ databases">
        <authorList>
            <person name="Chen Y."/>
            <person name="Shah S."/>
            <person name="Dougan E. K."/>
            <person name="Thang M."/>
            <person name="Chan C."/>
        </authorList>
    </citation>
    <scope>NUCLEOTIDE SEQUENCE [LARGE SCALE GENOMIC DNA]</scope>
</reference>
<sequence>MDEDTVALWRIAPANAVCLALVQQQALMEQALLLQRQEQMQAMQQRTPEHPPPTAWLQPPDECEGVRGSPWELEDAEEG</sequence>
<name>A0ABN9U9X5_9DINO</name>
<dbReference type="Proteomes" id="UP001189429">
    <property type="component" value="Unassembled WGS sequence"/>
</dbReference>
<feature type="region of interest" description="Disordered" evidence="1">
    <location>
        <begin position="42"/>
        <end position="79"/>
    </location>
</feature>
<evidence type="ECO:0000256" key="1">
    <source>
        <dbReference type="SAM" id="MobiDB-lite"/>
    </source>
</evidence>
<comment type="caution">
    <text evidence="2">The sequence shown here is derived from an EMBL/GenBank/DDBJ whole genome shotgun (WGS) entry which is preliminary data.</text>
</comment>
<keyword evidence="3" id="KW-1185">Reference proteome</keyword>
<evidence type="ECO:0000313" key="3">
    <source>
        <dbReference type="Proteomes" id="UP001189429"/>
    </source>
</evidence>
<accession>A0ABN9U9X5</accession>